<evidence type="ECO:0000256" key="5">
    <source>
        <dbReference type="PROSITE-ProRule" id="PRU00335"/>
    </source>
</evidence>
<keyword evidence="1" id="KW-0678">Repressor</keyword>
<gene>
    <name evidence="7" type="ORF">BJ978_000837</name>
</gene>
<dbReference type="RefSeq" id="WP_232057564.1">
    <property type="nucleotide sequence ID" value="NZ_BAAANU010000028.1"/>
</dbReference>
<name>A0A9X2GZ69_9MICO</name>
<evidence type="ECO:0000256" key="1">
    <source>
        <dbReference type="ARBA" id="ARBA00022491"/>
    </source>
</evidence>
<keyword evidence="2" id="KW-0805">Transcription regulation</keyword>
<keyword evidence="4" id="KW-0804">Transcription</keyword>
<dbReference type="Pfam" id="PF02909">
    <property type="entry name" value="TetR_C_1"/>
    <property type="match status" value="1"/>
</dbReference>
<dbReference type="SUPFAM" id="SSF48498">
    <property type="entry name" value="Tetracyclin repressor-like, C-terminal domain"/>
    <property type="match status" value="1"/>
</dbReference>
<reference evidence="7" key="1">
    <citation type="submission" date="2022-06" db="EMBL/GenBank/DDBJ databases">
        <title>Sequencing the genomes of 1000 actinobacteria strains.</title>
        <authorList>
            <person name="Klenk H.-P."/>
        </authorList>
    </citation>
    <scope>NUCLEOTIDE SEQUENCE</scope>
    <source>
        <strain evidence="7">DSM 22016</strain>
    </source>
</reference>
<dbReference type="Gene3D" id="1.10.357.10">
    <property type="entry name" value="Tetracycline Repressor, domain 2"/>
    <property type="match status" value="1"/>
</dbReference>
<evidence type="ECO:0000256" key="4">
    <source>
        <dbReference type="ARBA" id="ARBA00023163"/>
    </source>
</evidence>
<dbReference type="InterPro" id="IPR050109">
    <property type="entry name" value="HTH-type_TetR-like_transc_reg"/>
</dbReference>
<dbReference type="GO" id="GO:0045892">
    <property type="term" value="P:negative regulation of DNA-templated transcription"/>
    <property type="evidence" value="ECO:0007669"/>
    <property type="project" value="InterPro"/>
</dbReference>
<evidence type="ECO:0000313" key="7">
    <source>
        <dbReference type="EMBL" id="MCP2370161.1"/>
    </source>
</evidence>
<sequence>MTRVNREHLVTVALELIDEEGGDALSMRALAKRVDRQVSSLYNHVASRSDLIEAVRARIVADIDTTAFDAEPWPAAVESWARSYLAAFAAHPNVTFLLATTPIRDESTLHMYGRVIAALVGAGWPVGDAVAVMRTVEALVVGSAIDLVAPADLLDQASVPPELPELRAALDPALGDGFSAQRAFEVGLAALMDGLRRRHAAPDPVDGSASPPHA</sequence>
<evidence type="ECO:0000313" key="8">
    <source>
        <dbReference type="Proteomes" id="UP001139722"/>
    </source>
</evidence>
<evidence type="ECO:0000259" key="6">
    <source>
        <dbReference type="PROSITE" id="PS50977"/>
    </source>
</evidence>
<dbReference type="PANTHER" id="PTHR30055:SF151">
    <property type="entry name" value="TRANSCRIPTIONAL REGULATORY PROTEIN"/>
    <property type="match status" value="1"/>
</dbReference>
<dbReference type="GO" id="GO:0046677">
    <property type="term" value="P:response to antibiotic"/>
    <property type="evidence" value="ECO:0007669"/>
    <property type="project" value="InterPro"/>
</dbReference>
<comment type="caution">
    <text evidence="7">The sequence shown here is derived from an EMBL/GenBank/DDBJ whole genome shotgun (WGS) entry which is preliminary data.</text>
</comment>
<dbReference type="InterPro" id="IPR004111">
    <property type="entry name" value="Repressor_TetR_C"/>
</dbReference>
<dbReference type="InterPro" id="IPR003012">
    <property type="entry name" value="Tet_transcr_reg_TetR"/>
</dbReference>
<dbReference type="AlphaFoldDB" id="A0A9X2GZ69"/>
<dbReference type="SUPFAM" id="SSF46689">
    <property type="entry name" value="Homeodomain-like"/>
    <property type="match status" value="1"/>
</dbReference>
<dbReference type="EMBL" id="JAMZDY010000001">
    <property type="protein sequence ID" value="MCP2370161.1"/>
    <property type="molecule type" value="Genomic_DNA"/>
</dbReference>
<keyword evidence="3 5" id="KW-0238">DNA-binding</keyword>
<dbReference type="InterPro" id="IPR009057">
    <property type="entry name" value="Homeodomain-like_sf"/>
</dbReference>
<evidence type="ECO:0000256" key="2">
    <source>
        <dbReference type="ARBA" id="ARBA00023015"/>
    </source>
</evidence>
<dbReference type="PANTHER" id="PTHR30055">
    <property type="entry name" value="HTH-TYPE TRANSCRIPTIONAL REGULATOR RUTR"/>
    <property type="match status" value="1"/>
</dbReference>
<evidence type="ECO:0000256" key="3">
    <source>
        <dbReference type="ARBA" id="ARBA00023125"/>
    </source>
</evidence>
<dbReference type="Proteomes" id="UP001139722">
    <property type="component" value="Unassembled WGS sequence"/>
</dbReference>
<dbReference type="GO" id="GO:0003700">
    <property type="term" value="F:DNA-binding transcription factor activity"/>
    <property type="evidence" value="ECO:0007669"/>
    <property type="project" value="TreeGrafter"/>
</dbReference>
<dbReference type="PRINTS" id="PR00400">
    <property type="entry name" value="TETREPRESSOR"/>
</dbReference>
<proteinExistence type="predicted"/>
<dbReference type="Pfam" id="PF00440">
    <property type="entry name" value="TetR_N"/>
    <property type="match status" value="1"/>
</dbReference>
<accession>A0A9X2GZ69</accession>
<dbReference type="PROSITE" id="PS50977">
    <property type="entry name" value="HTH_TETR_2"/>
    <property type="match status" value="1"/>
</dbReference>
<feature type="domain" description="HTH tetR-type" evidence="6">
    <location>
        <begin position="3"/>
        <end position="63"/>
    </location>
</feature>
<dbReference type="InterPro" id="IPR001647">
    <property type="entry name" value="HTH_TetR"/>
</dbReference>
<feature type="DNA-binding region" description="H-T-H motif" evidence="5">
    <location>
        <begin position="26"/>
        <end position="45"/>
    </location>
</feature>
<protein>
    <submittedName>
        <fullName evidence="7">AcrR family transcriptional regulator</fullName>
    </submittedName>
</protein>
<keyword evidence="8" id="KW-1185">Reference proteome</keyword>
<dbReference type="GO" id="GO:0000976">
    <property type="term" value="F:transcription cis-regulatory region binding"/>
    <property type="evidence" value="ECO:0007669"/>
    <property type="project" value="TreeGrafter"/>
</dbReference>
<organism evidence="7 8">
    <name type="scientific">Agromyces terreus</name>
    <dbReference type="NCBI Taxonomy" id="424795"/>
    <lineage>
        <taxon>Bacteria</taxon>
        <taxon>Bacillati</taxon>
        <taxon>Actinomycetota</taxon>
        <taxon>Actinomycetes</taxon>
        <taxon>Micrococcales</taxon>
        <taxon>Microbacteriaceae</taxon>
        <taxon>Agromyces</taxon>
    </lineage>
</organism>
<dbReference type="InterPro" id="IPR036271">
    <property type="entry name" value="Tet_transcr_reg_TetR-rel_C_sf"/>
</dbReference>